<feature type="non-terminal residue" evidence="3">
    <location>
        <position position="1"/>
    </location>
</feature>
<dbReference type="AlphaFoldDB" id="A0A0B6Z2L0"/>
<gene>
    <name evidence="3" type="primary">ORF43651</name>
</gene>
<protein>
    <submittedName>
        <fullName evidence="3">Uncharacterized protein</fullName>
    </submittedName>
</protein>
<evidence type="ECO:0000256" key="1">
    <source>
        <dbReference type="SAM" id="MobiDB-lite"/>
    </source>
</evidence>
<feature type="compositionally biased region" description="Basic and acidic residues" evidence="1">
    <location>
        <begin position="67"/>
        <end position="86"/>
    </location>
</feature>
<accession>A0A0B6Z2L0</accession>
<name>A0A0B6Z2L0_9EUPU</name>
<evidence type="ECO:0000256" key="2">
    <source>
        <dbReference type="SAM" id="Phobius"/>
    </source>
</evidence>
<reference evidence="3" key="1">
    <citation type="submission" date="2014-12" db="EMBL/GenBank/DDBJ databases">
        <title>Insight into the proteome of Arion vulgaris.</title>
        <authorList>
            <person name="Aradska J."/>
            <person name="Bulat T."/>
            <person name="Smidak R."/>
            <person name="Sarate P."/>
            <person name="Gangsoo J."/>
            <person name="Sialana F."/>
            <person name="Bilban M."/>
            <person name="Lubec G."/>
        </authorList>
    </citation>
    <scope>NUCLEOTIDE SEQUENCE</scope>
    <source>
        <tissue evidence="3">Skin</tissue>
    </source>
</reference>
<dbReference type="EMBL" id="HACG01015050">
    <property type="protein sequence ID" value="CEK61915.1"/>
    <property type="molecule type" value="Transcribed_RNA"/>
</dbReference>
<sequence>DTFPGAAFMLMAAICVLNMILFGTYRHFSLSTEKSYEILVEDSIAEKNDYQSLGEDAINANEENQGIDDKSENNAKLSENPKDVIC</sequence>
<organism evidence="3">
    <name type="scientific">Arion vulgaris</name>
    <dbReference type="NCBI Taxonomy" id="1028688"/>
    <lineage>
        <taxon>Eukaryota</taxon>
        <taxon>Metazoa</taxon>
        <taxon>Spiralia</taxon>
        <taxon>Lophotrochozoa</taxon>
        <taxon>Mollusca</taxon>
        <taxon>Gastropoda</taxon>
        <taxon>Heterobranchia</taxon>
        <taxon>Euthyneura</taxon>
        <taxon>Panpulmonata</taxon>
        <taxon>Eupulmonata</taxon>
        <taxon>Stylommatophora</taxon>
        <taxon>Helicina</taxon>
        <taxon>Arionoidea</taxon>
        <taxon>Arionidae</taxon>
        <taxon>Arion</taxon>
    </lineage>
</organism>
<keyword evidence="2" id="KW-1133">Transmembrane helix</keyword>
<evidence type="ECO:0000313" key="3">
    <source>
        <dbReference type="EMBL" id="CEK61915.1"/>
    </source>
</evidence>
<keyword evidence="2" id="KW-0472">Membrane</keyword>
<feature type="transmembrane region" description="Helical" evidence="2">
    <location>
        <begin position="6"/>
        <end position="25"/>
    </location>
</feature>
<proteinExistence type="predicted"/>
<keyword evidence="2" id="KW-0812">Transmembrane</keyword>
<feature type="region of interest" description="Disordered" evidence="1">
    <location>
        <begin position="62"/>
        <end position="86"/>
    </location>
</feature>